<evidence type="ECO:0000313" key="3">
    <source>
        <dbReference type="EMBL" id="QMS97683.1"/>
    </source>
</evidence>
<dbReference type="EMBL" id="JACEUX010000002">
    <property type="protein sequence ID" value="MBA5246979.1"/>
    <property type="molecule type" value="Genomic_DNA"/>
</dbReference>
<evidence type="ECO:0000313" key="2">
    <source>
        <dbReference type="EMBL" id="MBA5246979.1"/>
    </source>
</evidence>
<keyword evidence="1" id="KW-1133">Transmembrane helix</keyword>
<reference evidence="5" key="2">
    <citation type="submission" date="2020-07" db="EMBL/GenBank/DDBJ databases">
        <title>Flavobacterium sp. xlx-214.</title>
        <authorList>
            <person name="Yang C."/>
        </authorList>
    </citation>
    <scope>NUCLEOTIDE SEQUENCE [LARGE SCALE GENOMIC DNA]</scope>
    <source>
        <strain evidence="5">CX-624</strain>
    </source>
</reference>
<organism evidence="3 4">
    <name type="scientific">Marnyiella aurantia</name>
    <dbReference type="NCBI Taxonomy" id="2758037"/>
    <lineage>
        <taxon>Bacteria</taxon>
        <taxon>Pseudomonadati</taxon>
        <taxon>Bacteroidota</taxon>
        <taxon>Flavobacteriia</taxon>
        <taxon>Flavobacteriales</taxon>
        <taxon>Weeksellaceae</taxon>
        <taxon>Marnyiella</taxon>
    </lineage>
</organism>
<reference evidence="2" key="3">
    <citation type="submission" date="2020-07" db="EMBL/GenBank/DDBJ databases">
        <authorList>
            <person name="Yang C."/>
        </authorList>
    </citation>
    <scope>NUCLEOTIDE SEQUENCE</scope>
    <source>
        <strain evidence="2">Cx-624</strain>
    </source>
</reference>
<sequence length="163" mass="17833">MRKILLFTVLCLFQISFSQVSLDKNKLVKEGVKYKFSQYEEVLHNIEARDYFKKARANKKVGEAFTYLGGFGLGFGLAQALQSEDKKINVNGTTQTVKVEKAKGAWTIVGIGAGLVGIGIPFALAANKNAKRAMAIENGQPVAFQPYFKLESAGNGLALSYNF</sequence>
<reference evidence="3 4" key="1">
    <citation type="submission" date="2020-07" db="EMBL/GenBank/DDBJ databases">
        <title>Chryseobacterium sp.cx-624.</title>
        <authorList>
            <person name="Yang C."/>
        </authorList>
    </citation>
    <scope>NUCLEOTIDE SEQUENCE [LARGE SCALE GENOMIC DNA]</scope>
    <source>
        <strain evidence="3">Cx-624</strain>
        <strain evidence="4">cx-624</strain>
    </source>
</reference>
<evidence type="ECO:0000256" key="1">
    <source>
        <dbReference type="SAM" id="Phobius"/>
    </source>
</evidence>
<keyword evidence="1" id="KW-0472">Membrane</keyword>
<feature type="transmembrane region" description="Helical" evidence="1">
    <location>
        <begin position="105"/>
        <end position="126"/>
    </location>
</feature>
<evidence type="ECO:0000313" key="5">
    <source>
        <dbReference type="Proteomes" id="UP000539710"/>
    </source>
</evidence>
<dbReference type="Proteomes" id="UP000539710">
    <property type="component" value="Unassembled WGS sequence"/>
</dbReference>
<dbReference type="EMBL" id="CP059472">
    <property type="protein sequence ID" value="QMS97683.1"/>
    <property type="molecule type" value="Genomic_DNA"/>
</dbReference>
<proteinExistence type="predicted"/>
<dbReference type="KEGG" id="cbau:H1R16_08100"/>
<evidence type="ECO:0000313" key="4">
    <source>
        <dbReference type="Proteomes" id="UP000515349"/>
    </source>
</evidence>
<name>A0A7D7QEK9_9FLAO</name>
<dbReference type="Proteomes" id="UP000515349">
    <property type="component" value="Chromosome"/>
</dbReference>
<keyword evidence="5" id="KW-1185">Reference proteome</keyword>
<protein>
    <submittedName>
        <fullName evidence="3">Uncharacterized protein</fullName>
    </submittedName>
</protein>
<dbReference type="RefSeq" id="WP_181887082.1">
    <property type="nucleotide sequence ID" value="NZ_CP059472.1"/>
</dbReference>
<keyword evidence="1" id="KW-0812">Transmembrane</keyword>
<accession>A0A7D7QEK9</accession>
<gene>
    <name evidence="3" type="ORF">H1R16_08100</name>
    <name evidence="2" type="ORF">H2507_07340</name>
</gene>
<dbReference type="AlphaFoldDB" id="A0A7D7QEK9"/>